<name>A0ABQ7FT76_DUNSA</name>
<proteinExistence type="predicted"/>
<keyword evidence="3" id="KW-1185">Reference proteome</keyword>
<protein>
    <submittedName>
        <fullName evidence="2">Uncharacterized protein</fullName>
    </submittedName>
</protein>
<sequence>MLMQALLNKHVSPSLLCFPMKGYDANNKVFFQWKVPVNNDWVCRFGVNPRTHCYSPCPEPPCPNELCLGVCHKVTKTLTYQRAVPLNRDGTFRLSADYYTCAEWGTSLPQYSWLSAPGSRDALLAALSLESSNVAECLPFQFLKVKAVINVNRLFAREDSNECVPDPEPTDKLFDRAGGTGKTARAVTADGDGLRGFAKLFTCDGTEEGGPGDIPGGDDSDLSDIVPDSDASDGEYPSPSPSPSPFPPNPSAPPPSPSPSPSPS</sequence>
<dbReference type="Proteomes" id="UP000815325">
    <property type="component" value="Unassembled WGS sequence"/>
</dbReference>
<accession>A0ABQ7FT76</accession>
<feature type="region of interest" description="Disordered" evidence="1">
    <location>
        <begin position="160"/>
        <end position="183"/>
    </location>
</feature>
<evidence type="ECO:0000313" key="3">
    <source>
        <dbReference type="Proteomes" id="UP000815325"/>
    </source>
</evidence>
<comment type="caution">
    <text evidence="2">The sequence shown here is derived from an EMBL/GenBank/DDBJ whole genome shotgun (WGS) entry which is preliminary data.</text>
</comment>
<reference evidence="2" key="1">
    <citation type="submission" date="2017-08" db="EMBL/GenBank/DDBJ databases">
        <authorList>
            <person name="Polle J.E."/>
            <person name="Barry K."/>
            <person name="Cushman J."/>
            <person name="Schmutz J."/>
            <person name="Tran D."/>
            <person name="Hathwaick L.T."/>
            <person name="Yim W.C."/>
            <person name="Jenkins J."/>
            <person name="Mckie-Krisberg Z.M."/>
            <person name="Prochnik S."/>
            <person name="Lindquist E."/>
            <person name="Dockter R.B."/>
            <person name="Adam C."/>
            <person name="Molina H."/>
            <person name="Bunkerborg J."/>
            <person name="Jin E."/>
            <person name="Buchheim M."/>
            <person name="Magnuson J."/>
        </authorList>
    </citation>
    <scope>NUCLEOTIDE SEQUENCE</scope>
    <source>
        <strain evidence="2">CCAP 19/18</strain>
    </source>
</reference>
<feature type="region of interest" description="Disordered" evidence="1">
    <location>
        <begin position="203"/>
        <end position="264"/>
    </location>
</feature>
<feature type="compositionally biased region" description="Pro residues" evidence="1">
    <location>
        <begin position="238"/>
        <end position="264"/>
    </location>
</feature>
<feature type="non-terminal residue" evidence="2">
    <location>
        <position position="264"/>
    </location>
</feature>
<evidence type="ECO:0000256" key="1">
    <source>
        <dbReference type="SAM" id="MobiDB-lite"/>
    </source>
</evidence>
<evidence type="ECO:0000313" key="2">
    <source>
        <dbReference type="EMBL" id="KAF5825682.1"/>
    </source>
</evidence>
<dbReference type="EMBL" id="MU072211">
    <property type="protein sequence ID" value="KAF5825682.1"/>
    <property type="molecule type" value="Genomic_DNA"/>
</dbReference>
<gene>
    <name evidence="2" type="ORF">DUNSADRAFT_7600</name>
</gene>
<organism evidence="2 3">
    <name type="scientific">Dunaliella salina</name>
    <name type="common">Green alga</name>
    <name type="synonym">Protococcus salinus</name>
    <dbReference type="NCBI Taxonomy" id="3046"/>
    <lineage>
        <taxon>Eukaryota</taxon>
        <taxon>Viridiplantae</taxon>
        <taxon>Chlorophyta</taxon>
        <taxon>core chlorophytes</taxon>
        <taxon>Chlorophyceae</taxon>
        <taxon>CS clade</taxon>
        <taxon>Chlamydomonadales</taxon>
        <taxon>Dunaliellaceae</taxon>
        <taxon>Dunaliella</taxon>
    </lineage>
</organism>